<gene>
    <name evidence="6" type="ORF">H4K34_08775</name>
</gene>
<evidence type="ECO:0000256" key="2">
    <source>
        <dbReference type="ARBA" id="ARBA00022963"/>
    </source>
</evidence>
<keyword evidence="3 4" id="KW-0443">Lipid metabolism</keyword>
<dbReference type="PROSITE" id="PS51635">
    <property type="entry name" value="PNPLA"/>
    <property type="match status" value="1"/>
</dbReference>
<dbReference type="CDD" id="cd07205">
    <property type="entry name" value="Pat_PNPLA6_PNPLA7_NTE1_like"/>
    <property type="match status" value="1"/>
</dbReference>
<dbReference type="Pfam" id="PF01734">
    <property type="entry name" value="Patatin"/>
    <property type="match status" value="1"/>
</dbReference>
<dbReference type="AlphaFoldDB" id="A0A7H0VJM4"/>
<keyword evidence="7" id="KW-1185">Reference proteome</keyword>
<dbReference type="RefSeq" id="WP_210760448.1">
    <property type="nucleotide sequence ID" value="NZ_CP060139.1"/>
</dbReference>
<name>A0A7H0VJM4_9FLAO</name>
<protein>
    <submittedName>
        <fullName evidence="6">Patatin-like phospholipase family protein</fullName>
    </submittedName>
</protein>
<dbReference type="PANTHER" id="PTHR14226">
    <property type="entry name" value="NEUROPATHY TARGET ESTERASE/SWISS CHEESE D.MELANOGASTER"/>
    <property type="match status" value="1"/>
</dbReference>
<dbReference type="EMBL" id="CP060139">
    <property type="protein sequence ID" value="QNR25922.1"/>
    <property type="molecule type" value="Genomic_DNA"/>
</dbReference>
<evidence type="ECO:0000256" key="4">
    <source>
        <dbReference type="PROSITE-ProRule" id="PRU01161"/>
    </source>
</evidence>
<dbReference type="SUPFAM" id="SSF52151">
    <property type="entry name" value="FabD/lysophospholipase-like"/>
    <property type="match status" value="1"/>
</dbReference>
<dbReference type="Gene3D" id="3.40.1090.10">
    <property type="entry name" value="Cytosolic phospholipase A2 catalytic domain"/>
    <property type="match status" value="2"/>
</dbReference>
<feature type="active site" description="Nucleophile" evidence="4">
    <location>
        <position position="58"/>
    </location>
</feature>
<proteinExistence type="predicted"/>
<feature type="active site" description="Proton acceptor" evidence="4">
    <location>
        <position position="202"/>
    </location>
</feature>
<dbReference type="Gene3D" id="3.10.20.310">
    <property type="entry name" value="membrane protein fhac"/>
    <property type="match status" value="1"/>
</dbReference>
<dbReference type="Proteomes" id="UP000516305">
    <property type="component" value="Chromosome"/>
</dbReference>
<dbReference type="InterPro" id="IPR043864">
    <property type="entry name" value="Omp85-like_dom"/>
</dbReference>
<accession>A0A7H0VJM4</accession>
<dbReference type="Gene3D" id="2.40.160.50">
    <property type="entry name" value="membrane protein fhac: a member of the omp85/tpsb transporter family"/>
    <property type="match status" value="1"/>
</dbReference>
<sequence length="719" mass="82048">MKKTLLLILACLSLNAQNKDLKIGLVLSGGGAKCMAQIGALKVIEEAGIQIDYIGGTSMGAIVGAMYSLGYSASEIESYLGQVNWDALLTNEVPRNRLSFFDRKADSRYMLSFPIDSGGVHIPRGVNFAQYIMKELSTITQQSYPYIDFEELPIPFYCVATNLETGKPRIFSNGRLIDALRASSAFPSLFTPYLFEDSLYIDGGVVMNYPIQIMAEKELDYIIGIDMQDYLNDRDDLNSVVRVLEQTSAFLNSRNKTASEALSDIWITPKMPEAGVTTFDLFDEIVAKGEAEAREHWDELRALAEKDQGPKREIIKATPKQEFYVKKIQVNGLVSLTQSFVEGKLRVREAELCEVDKLEKGLDQLYGTKYFTNIDYTLVPADTGYILNINLREQHYFQSLKLGLNYSDDYNAAVLVNYTNRNLLFKNSRLSVDFALGDMPRGEISYFVDRGFIPTLGLKLRSYRFRYQNYLNRQALNERIYQDYTLDLFLQSTWRDAYAIGGGMQIEDIGIIQNFDQESFPNFQKGFINYYAFIDFDSFDEANFPRKGFQLNARYRIISERQGFEVFREPSSVLDFSLKQALSIAPKWTLISRAFGATTIGPNLDDPYRIYFGSMGMSYINYIEPFVGYRFMELSGRNAVMLRTDLNYEPFKNHFIQLKANIGRMESTFEELFDYDDFILGGYSLGYSYNSLVGPLELNIAGSTNHPDLYAYVRLGFWF</sequence>
<dbReference type="PANTHER" id="PTHR14226:SF76">
    <property type="entry name" value="NTE FAMILY PROTEIN RSSA"/>
    <property type="match status" value="1"/>
</dbReference>
<feature type="short sequence motif" description="DGA/G" evidence="4">
    <location>
        <begin position="202"/>
        <end position="204"/>
    </location>
</feature>
<feature type="domain" description="PNPLA" evidence="5">
    <location>
        <begin position="25"/>
        <end position="215"/>
    </location>
</feature>
<dbReference type="GO" id="GO:0016042">
    <property type="term" value="P:lipid catabolic process"/>
    <property type="evidence" value="ECO:0007669"/>
    <property type="project" value="UniProtKB-UniRule"/>
</dbReference>
<dbReference type="KEGG" id="chyd:H4K34_08775"/>
<comment type="caution">
    <text evidence="4">Lacks conserved residue(s) required for the propagation of feature annotation.</text>
</comment>
<evidence type="ECO:0000259" key="5">
    <source>
        <dbReference type="PROSITE" id="PS51635"/>
    </source>
</evidence>
<feature type="short sequence motif" description="GXSXG" evidence="4">
    <location>
        <begin position="56"/>
        <end position="60"/>
    </location>
</feature>
<keyword evidence="2 4" id="KW-0442">Lipid degradation</keyword>
<reference evidence="6 7" key="1">
    <citation type="submission" date="2020-08" db="EMBL/GenBank/DDBJ databases">
        <title>Croceimicrobium hydrocarbonivorans gen. nov., sp. nov., a novel marine bacterium isolated from a bacterial consortium that degrades polyethylene terephthalate.</title>
        <authorList>
            <person name="Liu R."/>
        </authorList>
    </citation>
    <scope>NUCLEOTIDE SEQUENCE [LARGE SCALE GENOMIC DNA]</scope>
    <source>
        <strain evidence="6 7">A20-9</strain>
    </source>
</reference>
<evidence type="ECO:0000256" key="3">
    <source>
        <dbReference type="ARBA" id="ARBA00023098"/>
    </source>
</evidence>
<evidence type="ECO:0000256" key="1">
    <source>
        <dbReference type="ARBA" id="ARBA00022801"/>
    </source>
</evidence>
<dbReference type="InterPro" id="IPR050301">
    <property type="entry name" value="NTE"/>
</dbReference>
<dbReference type="InterPro" id="IPR002641">
    <property type="entry name" value="PNPLA_dom"/>
</dbReference>
<evidence type="ECO:0000313" key="7">
    <source>
        <dbReference type="Proteomes" id="UP000516305"/>
    </source>
</evidence>
<evidence type="ECO:0000313" key="6">
    <source>
        <dbReference type="EMBL" id="QNR25922.1"/>
    </source>
</evidence>
<keyword evidence="1 4" id="KW-0378">Hydrolase</keyword>
<dbReference type="GO" id="GO:0016787">
    <property type="term" value="F:hydrolase activity"/>
    <property type="evidence" value="ECO:0007669"/>
    <property type="project" value="UniProtKB-UniRule"/>
</dbReference>
<dbReference type="Pfam" id="PF19143">
    <property type="entry name" value="Omp85_2"/>
    <property type="match status" value="1"/>
</dbReference>
<dbReference type="InterPro" id="IPR016035">
    <property type="entry name" value="Acyl_Trfase/lysoPLipase"/>
</dbReference>
<organism evidence="6 7">
    <name type="scientific">Croceimicrobium hydrocarbonivorans</name>
    <dbReference type="NCBI Taxonomy" id="2761580"/>
    <lineage>
        <taxon>Bacteria</taxon>
        <taxon>Pseudomonadati</taxon>
        <taxon>Bacteroidota</taxon>
        <taxon>Flavobacteriia</taxon>
        <taxon>Flavobacteriales</taxon>
        <taxon>Owenweeksiaceae</taxon>
        <taxon>Croceimicrobium</taxon>
    </lineage>
</organism>